<dbReference type="Proteomes" id="UP000295257">
    <property type="component" value="Unassembled WGS sequence"/>
</dbReference>
<evidence type="ECO:0008006" key="3">
    <source>
        <dbReference type="Google" id="ProtNLM"/>
    </source>
</evidence>
<dbReference type="InterPro" id="IPR023214">
    <property type="entry name" value="HAD_sf"/>
</dbReference>
<dbReference type="SFLD" id="SFLDS00003">
    <property type="entry name" value="Haloacid_Dehalogenase"/>
    <property type="match status" value="1"/>
</dbReference>
<dbReference type="GO" id="GO:0000287">
    <property type="term" value="F:magnesium ion binding"/>
    <property type="evidence" value="ECO:0007669"/>
    <property type="project" value="TreeGrafter"/>
</dbReference>
<dbReference type="AlphaFoldDB" id="A0A4R5NFI2"/>
<dbReference type="SFLD" id="SFLDG01144">
    <property type="entry name" value="C2.B.4:_PGP_Like"/>
    <property type="match status" value="1"/>
</dbReference>
<protein>
    <recommendedName>
        <fullName evidence="3">Haloacid dehalogenase</fullName>
    </recommendedName>
</protein>
<dbReference type="PANTHER" id="PTHR10000">
    <property type="entry name" value="PHOSPHOSERINE PHOSPHATASE"/>
    <property type="match status" value="1"/>
</dbReference>
<reference evidence="1 2" key="1">
    <citation type="journal article" date="2019" name="Appl. Microbiol. Biotechnol.">
        <title>Uncovering carbohydrate metabolism through a genotype-phenotype association study of 56 lactic acid bacteria genomes.</title>
        <authorList>
            <person name="Buron-Moles G."/>
            <person name="Chailyan A."/>
            <person name="Dolejs I."/>
            <person name="Forster J."/>
            <person name="Miks M.H."/>
        </authorList>
    </citation>
    <scope>NUCLEOTIDE SEQUENCE [LARGE SCALE GENOMIC DNA]</scope>
    <source>
        <strain evidence="1 2">ATCC 29644</strain>
    </source>
</reference>
<name>A0A4R5NFI2_9LACO</name>
<dbReference type="PANTHER" id="PTHR10000:SF8">
    <property type="entry name" value="HAD SUPERFAMILY HYDROLASE-LIKE, TYPE 3"/>
    <property type="match status" value="1"/>
</dbReference>
<sequence>MSNIKLVAMDIDDTLLDDKKNISLKNKLAIQKALGKGVKVVLSSGRTFNGMIEYLDELGINGDDQFVILDGGGVVQSVSGKIIYQQTLSNAAYRKIDKYVVENNLHYNAVDVQGNTYTSNRDFIDKYTVLQAFENNKGIIIKRPGELPNDFEIVKAILNEDGPKLDAITPEVNRLFGDNHYVVRTDVGFLEIMPQHVNKGNGLLHLAKYLGIGIDDTLAIGDGENDIPMLEQAGVAVVMENADDSIKKLADFVTTNNNESGIATAFEKYVLN</sequence>
<organism evidence="1 2">
    <name type="scientific">Companilactobacillus farciminis</name>
    <dbReference type="NCBI Taxonomy" id="1612"/>
    <lineage>
        <taxon>Bacteria</taxon>
        <taxon>Bacillati</taxon>
        <taxon>Bacillota</taxon>
        <taxon>Bacilli</taxon>
        <taxon>Lactobacillales</taxon>
        <taxon>Lactobacillaceae</taxon>
        <taxon>Companilactobacillus</taxon>
    </lineage>
</organism>
<dbReference type="GO" id="GO:0005829">
    <property type="term" value="C:cytosol"/>
    <property type="evidence" value="ECO:0007669"/>
    <property type="project" value="TreeGrafter"/>
</dbReference>
<evidence type="ECO:0000313" key="1">
    <source>
        <dbReference type="EMBL" id="TDG72188.1"/>
    </source>
</evidence>
<proteinExistence type="predicted"/>
<dbReference type="Pfam" id="PF08282">
    <property type="entry name" value="Hydrolase_3"/>
    <property type="match status" value="1"/>
</dbReference>
<dbReference type="InterPro" id="IPR036412">
    <property type="entry name" value="HAD-like_sf"/>
</dbReference>
<dbReference type="SUPFAM" id="SSF56784">
    <property type="entry name" value="HAD-like"/>
    <property type="match status" value="1"/>
</dbReference>
<gene>
    <name evidence="1" type="ORF">C5L30_000999</name>
</gene>
<dbReference type="NCBIfam" id="TIGR01484">
    <property type="entry name" value="HAD-SF-IIB"/>
    <property type="match status" value="1"/>
</dbReference>
<accession>A0A4R5NFI2</accession>
<dbReference type="InterPro" id="IPR006379">
    <property type="entry name" value="HAD-SF_hydro_IIB"/>
</dbReference>
<keyword evidence="2" id="KW-1185">Reference proteome</keyword>
<dbReference type="EMBL" id="PUFN01000017">
    <property type="protein sequence ID" value="TDG72188.1"/>
    <property type="molecule type" value="Genomic_DNA"/>
</dbReference>
<dbReference type="InterPro" id="IPR000150">
    <property type="entry name" value="Cof"/>
</dbReference>
<dbReference type="STRING" id="1612.ABB44_10745"/>
<dbReference type="CDD" id="cd07516">
    <property type="entry name" value="HAD_Pase"/>
    <property type="match status" value="1"/>
</dbReference>
<dbReference type="Gene3D" id="3.30.1240.10">
    <property type="match status" value="1"/>
</dbReference>
<dbReference type="NCBIfam" id="TIGR00099">
    <property type="entry name" value="Cof-subfamily"/>
    <property type="match status" value="1"/>
</dbReference>
<dbReference type="GO" id="GO:0016791">
    <property type="term" value="F:phosphatase activity"/>
    <property type="evidence" value="ECO:0007669"/>
    <property type="project" value="TreeGrafter"/>
</dbReference>
<dbReference type="PRINTS" id="PR00119">
    <property type="entry name" value="CATATPASE"/>
</dbReference>
<dbReference type="Gene3D" id="3.40.50.1000">
    <property type="entry name" value="HAD superfamily/HAD-like"/>
    <property type="match status" value="1"/>
</dbReference>
<dbReference type="SFLD" id="SFLDG01140">
    <property type="entry name" value="C2.B:_Phosphomannomutase_and_P"/>
    <property type="match status" value="1"/>
</dbReference>
<dbReference type="OrthoDB" id="9790031at2"/>
<dbReference type="RefSeq" id="WP_010020026.1">
    <property type="nucleotide sequence ID" value="NZ_PUFN01000017.1"/>
</dbReference>
<comment type="caution">
    <text evidence="1">The sequence shown here is derived from an EMBL/GenBank/DDBJ whole genome shotgun (WGS) entry which is preliminary data.</text>
</comment>
<evidence type="ECO:0000313" key="2">
    <source>
        <dbReference type="Proteomes" id="UP000295257"/>
    </source>
</evidence>